<dbReference type="Pfam" id="PF06224">
    <property type="entry name" value="AlkZ-like"/>
    <property type="match status" value="1"/>
</dbReference>
<evidence type="ECO:0000313" key="2">
    <source>
        <dbReference type="Proteomes" id="UP000008363"/>
    </source>
</evidence>
<evidence type="ECO:0000313" key="1">
    <source>
        <dbReference type="EMBL" id="GAB90879.1"/>
    </source>
</evidence>
<dbReference type="EMBL" id="BAHC01000119">
    <property type="protein sequence ID" value="GAB90879.1"/>
    <property type="molecule type" value="Genomic_DNA"/>
</dbReference>
<accession>K6WWG3</accession>
<organism evidence="1 2">
    <name type="scientific">Gordonia rhizosphera NBRC 16068</name>
    <dbReference type="NCBI Taxonomy" id="1108045"/>
    <lineage>
        <taxon>Bacteria</taxon>
        <taxon>Bacillati</taxon>
        <taxon>Actinomycetota</taxon>
        <taxon>Actinomycetes</taxon>
        <taxon>Mycobacteriales</taxon>
        <taxon>Gordoniaceae</taxon>
        <taxon>Gordonia</taxon>
    </lineage>
</organism>
<dbReference type="PANTHER" id="PTHR38479">
    <property type="entry name" value="LMO0824 PROTEIN"/>
    <property type="match status" value="1"/>
</dbReference>
<dbReference type="STRING" id="1108045.GORHZ_119_00050"/>
<proteinExistence type="predicted"/>
<protein>
    <recommendedName>
        <fullName evidence="3">Winged helix DNA-binding domain-containing protein</fullName>
    </recommendedName>
</protein>
<dbReference type="RefSeq" id="WP_006334035.1">
    <property type="nucleotide sequence ID" value="NZ_BAHC01000119.1"/>
</dbReference>
<name>K6WWG3_9ACTN</name>
<comment type="caution">
    <text evidence="1">The sequence shown here is derived from an EMBL/GenBank/DDBJ whole genome shotgun (WGS) entry which is preliminary data.</text>
</comment>
<dbReference type="Proteomes" id="UP000008363">
    <property type="component" value="Unassembled WGS sequence"/>
</dbReference>
<sequence length="354" mass="38762">MVDRITAGRWNRTVLHRQHLLRRVDDDAIEVLDRCVGLQAQEPKAPFYGLCSRITDFDPAELDDLLTEREVVRIALLRSTVFLVDTEDARWIRPVAAPVLAAEMALHARKLTGSTTAAVLDDAAELLSGRALSSSELGRALGARHPDDPPAALVGIARCGLPLVQIPPRGLWRGKAAPTYRLFDDWAGPGEPAVAGDEARKDLIRLYLRGFGPATLKGIGTWSGLTGLGRVVQAMVDDWELVTMTGPDGEELFDLDGLDIVDEDIPAPVRLLAPYDNVVVAQADRRRIADDDRYRALATPNGRMPGLVLVDGRLAGTWRIADGQVETTLMIDPTRAVRADLDAETQRLQEFCTK</sequence>
<dbReference type="PANTHER" id="PTHR38479:SF2">
    <property type="entry name" value="WINGED HELIX DNA-BINDING DOMAIN-CONTAINING PROTEIN"/>
    <property type="match status" value="1"/>
</dbReference>
<dbReference type="eggNOG" id="COG3214">
    <property type="taxonomic scope" value="Bacteria"/>
</dbReference>
<dbReference type="InterPro" id="IPR009351">
    <property type="entry name" value="AlkZ-like"/>
</dbReference>
<gene>
    <name evidence="1" type="ORF">GORHZ_119_00050</name>
</gene>
<evidence type="ECO:0008006" key="3">
    <source>
        <dbReference type="Google" id="ProtNLM"/>
    </source>
</evidence>
<keyword evidence="2" id="KW-1185">Reference proteome</keyword>
<reference evidence="1 2" key="1">
    <citation type="submission" date="2012-08" db="EMBL/GenBank/DDBJ databases">
        <title>Whole genome shotgun sequence of Gordonia rhizosphera NBRC 16068.</title>
        <authorList>
            <person name="Takarada H."/>
            <person name="Isaki S."/>
            <person name="Hosoyama A."/>
            <person name="Tsuchikane K."/>
            <person name="Katsumata H."/>
            <person name="Baba S."/>
            <person name="Ohji S."/>
            <person name="Yamazaki S."/>
            <person name="Fujita N."/>
        </authorList>
    </citation>
    <scope>NUCLEOTIDE SEQUENCE [LARGE SCALE GENOMIC DNA]</scope>
    <source>
        <strain evidence="1 2">NBRC 16068</strain>
    </source>
</reference>
<dbReference type="AlphaFoldDB" id="K6WWG3"/>
<dbReference type="OrthoDB" id="9148135at2"/>